<name>A0A835R9M2_VANPL</name>
<protein>
    <recommendedName>
        <fullName evidence="4">TIP41-like protein</fullName>
    </recommendedName>
</protein>
<accession>A0A835R9M2</accession>
<sequence length="289" mass="32764">MQIDVGSEKDLQEAGAEALPDGRCGIRIRGWEIESCKRSILGSTPLREWEEKLGTKHLPEMVFGESFLKLLHLETGISIHFNAFDALKGWKQEGLPPVEVPAAAKWKFRSKPLQQVILDYDYTFTTPYCGSEDIELSNENIAEDFCPGLNWEHCDERIDLSALSSKESILFYDEVILYEDELADSGISLLTVKVRVMRSCWFLLLRYWLRVDGVLMRLRETRVYCSFSGGNDGSPVLLRESCWREATMQSLSAQGLPADSAAYCDPNLISSRLPIVALKNQRLKLSRYG</sequence>
<dbReference type="Proteomes" id="UP000639772">
    <property type="component" value="Unassembled WGS sequence"/>
</dbReference>
<gene>
    <name evidence="2" type="ORF">HPP92_009986</name>
</gene>
<dbReference type="GO" id="GO:0005829">
    <property type="term" value="C:cytosol"/>
    <property type="evidence" value="ECO:0007669"/>
    <property type="project" value="TreeGrafter"/>
</dbReference>
<dbReference type="AlphaFoldDB" id="A0A835R9M2"/>
<proteinExistence type="inferred from homology"/>
<dbReference type="PANTHER" id="PTHR21021:SF16">
    <property type="entry name" value="TIP41-LIKE PROTEIN"/>
    <property type="match status" value="1"/>
</dbReference>
<dbReference type="Pfam" id="PF04176">
    <property type="entry name" value="TIP41"/>
    <property type="match status" value="1"/>
</dbReference>
<dbReference type="EMBL" id="JADCNM010000005">
    <property type="protein sequence ID" value="KAG0481902.1"/>
    <property type="molecule type" value="Genomic_DNA"/>
</dbReference>
<evidence type="ECO:0000313" key="3">
    <source>
        <dbReference type="Proteomes" id="UP000639772"/>
    </source>
</evidence>
<evidence type="ECO:0008006" key="4">
    <source>
        <dbReference type="Google" id="ProtNLM"/>
    </source>
</evidence>
<evidence type="ECO:0000313" key="2">
    <source>
        <dbReference type="EMBL" id="KAG0481902.1"/>
    </source>
</evidence>
<organism evidence="2 3">
    <name type="scientific">Vanilla planifolia</name>
    <name type="common">Vanilla</name>
    <dbReference type="NCBI Taxonomy" id="51239"/>
    <lineage>
        <taxon>Eukaryota</taxon>
        <taxon>Viridiplantae</taxon>
        <taxon>Streptophyta</taxon>
        <taxon>Embryophyta</taxon>
        <taxon>Tracheophyta</taxon>
        <taxon>Spermatophyta</taxon>
        <taxon>Magnoliopsida</taxon>
        <taxon>Liliopsida</taxon>
        <taxon>Asparagales</taxon>
        <taxon>Orchidaceae</taxon>
        <taxon>Vanilloideae</taxon>
        <taxon>Vanilleae</taxon>
        <taxon>Vanilla</taxon>
    </lineage>
</organism>
<comment type="similarity">
    <text evidence="1">Belongs to the TIP41 family.</text>
</comment>
<dbReference type="InterPro" id="IPR051330">
    <property type="entry name" value="Phosphatase_reg/MetRdx"/>
</dbReference>
<dbReference type="InterPro" id="IPR007303">
    <property type="entry name" value="TIP41-like"/>
</dbReference>
<dbReference type="OrthoDB" id="10253878at2759"/>
<dbReference type="GO" id="GO:0031929">
    <property type="term" value="P:TOR signaling"/>
    <property type="evidence" value="ECO:0007669"/>
    <property type="project" value="TreeGrafter"/>
</dbReference>
<evidence type="ECO:0000256" key="1">
    <source>
        <dbReference type="ARBA" id="ARBA00006658"/>
    </source>
</evidence>
<comment type="caution">
    <text evidence="2">The sequence shown here is derived from an EMBL/GenBank/DDBJ whole genome shotgun (WGS) entry which is preliminary data.</text>
</comment>
<reference evidence="2 3" key="1">
    <citation type="journal article" date="2020" name="Nat. Food">
        <title>A phased Vanilla planifolia genome enables genetic improvement of flavour and production.</title>
        <authorList>
            <person name="Hasing T."/>
            <person name="Tang H."/>
            <person name="Brym M."/>
            <person name="Khazi F."/>
            <person name="Huang T."/>
            <person name="Chambers A.H."/>
        </authorList>
    </citation>
    <scope>NUCLEOTIDE SEQUENCE [LARGE SCALE GENOMIC DNA]</scope>
    <source>
        <tissue evidence="2">Leaf</tissue>
    </source>
</reference>
<dbReference type="PANTHER" id="PTHR21021">
    <property type="entry name" value="GAF/PUTATIVE CYTOSKELETAL PROTEIN"/>
    <property type="match status" value="1"/>
</dbReference>